<dbReference type="GO" id="GO:0006915">
    <property type="term" value="P:apoptotic process"/>
    <property type="evidence" value="ECO:0007669"/>
    <property type="project" value="InterPro"/>
</dbReference>
<organism evidence="2 3">
    <name type="scientific">Oryzias latipes</name>
    <name type="common">Japanese rice fish</name>
    <name type="synonym">Japanese killifish</name>
    <dbReference type="NCBI Taxonomy" id="8090"/>
    <lineage>
        <taxon>Eukaryota</taxon>
        <taxon>Metazoa</taxon>
        <taxon>Chordata</taxon>
        <taxon>Craniata</taxon>
        <taxon>Vertebrata</taxon>
        <taxon>Euteleostomi</taxon>
        <taxon>Actinopterygii</taxon>
        <taxon>Neopterygii</taxon>
        <taxon>Teleostei</taxon>
        <taxon>Neoteleostei</taxon>
        <taxon>Acanthomorphata</taxon>
        <taxon>Ovalentaria</taxon>
        <taxon>Atherinomorphae</taxon>
        <taxon>Beloniformes</taxon>
        <taxon>Adrianichthyidae</taxon>
        <taxon>Oryziinae</taxon>
        <taxon>Oryzias</taxon>
    </lineage>
</organism>
<reference evidence="2" key="2">
    <citation type="submission" date="2025-08" db="UniProtKB">
        <authorList>
            <consortium name="Ensembl"/>
        </authorList>
    </citation>
    <scope>IDENTIFICATION</scope>
    <source>
        <strain evidence="2">Hd-rR</strain>
    </source>
</reference>
<dbReference type="STRING" id="8090.ENSORLP00000043605"/>
<keyword evidence="3" id="KW-1185">Reference proteome</keyword>
<dbReference type="PANTHER" id="PTHR32014:SF3">
    <property type="entry name" value="BCL2-MODIFYING FACTOR 2"/>
    <property type="match status" value="1"/>
</dbReference>
<reference evidence="2" key="3">
    <citation type="submission" date="2025-09" db="UniProtKB">
        <authorList>
            <consortium name="Ensembl"/>
        </authorList>
    </citation>
    <scope>IDENTIFICATION</scope>
    <source>
        <strain evidence="2">Hd-rR</strain>
    </source>
</reference>
<dbReference type="Pfam" id="PF15185">
    <property type="entry name" value="BMF"/>
    <property type="match status" value="1"/>
</dbReference>
<dbReference type="GO" id="GO:0043065">
    <property type="term" value="P:positive regulation of apoptotic process"/>
    <property type="evidence" value="ECO:0000318"/>
    <property type="project" value="GO_Central"/>
</dbReference>
<feature type="region of interest" description="Disordered" evidence="1">
    <location>
        <begin position="87"/>
        <end position="113"/>
    </location>
</feature>
<feature type="compositionally biased region" description="Basic and acidic residues" evidence="1">
    <location>
        <begin position="1"/>
        <end position="17"/>
    </location>
</feature>
<sequence length="173" mass="19252">GRSELNGRIGLTEEKKKQQTVSSQQTSTRARRAKRDASLIATVPRTRRHPRAKIPPITTEHALCGGDEHVTSFSGNAGLRSHFPAQFEPMEDRGGQEDEVAERPEERPEVSVEVQIGRKLREIGDKFNQDHVEVVRLPSGDRILQSSLSPTPPPPRSVSGIEMLFFPLTSLQL</sequence>
<dbReference type="InterPro" id="IPR028192">
    <property type="entry name" value="BMF"/>
</dbReference>
<protein>
    <submittedName>
        <fullName evidence="2">Uncharacterized protein</fullName>
    </submittedName>
</protein>
<dbReference type="AlphaFoldDB" id="A0A3B3IHQ6"/>
<dbReference type="Bgee" id="ENSORLG00000026798">
    <property type="expression patterns" value="Expressed in mesonephros and 14 other cell types or tissues"/>
</dbReference>
<evidence type="ECO:0000313" key="3">
    <source>
        <dbReference type="Proteomes" id="UP000001038"/>
    </source>
</evidence>
<feature type="compositionally biased region" description="Basic and acidic residues" evidence="1">
    <location>
        <begin position="90"/>
        <end position="110"/>
    </location>
</feature>
<feature type="compositionally biased region" description="Low complexity" evidence="1">
    <location>
        <begin position="19"/>
        <end position="28"/>
    </location>
</feature>
<dbReference type="Ensembl" id="ENSORLT00000043836.1">
    <property type="protein sequence ID" value="ENSORLP00000043605.1"/>
    <property type="gene ID" value="ENSORLG00000026798.1"/>
</dbReference>
<reference evidence="2 3" key="1">
    <citation type="journal article" date="2007" name="Nature">
        <title>The medaka draft genome and insights into vertebrate genome evolution.</title>
        <authorList>
            <person name="Kasahara M."/>
            <person name="Naruse K."/>
            <person name="Sasaki S."/>
            <person name="Nakatani Y."/>
            <person name="Qu W."/>
            <person name="Ahsan B."/>
            <person name="Yamada T."/>
            <person name="Nagayasu Y."/>
            <person name="Doi K."/>
            <person name="Kasai Y."/>
            <person name="Jindo T."/>
            <person name="Kobayashi D."/>
            <person name="Shimada A."/>
            <person name="Toyoda A."/>
            <person name="Kuroki Y."/>
            <person name="Fujiyama A."/>
            <person name="Sasaki T."/>
            <person name="Shimizu A."/>
            <person name="Asakawa S."/>
            <person name="Shimizu N."/>
            <person name="Hashimoto S."/>
            <person name="Yang J."/>
            <person name="Lee Y."/>
            <person name="Matsushima K."/>
            <person name="Sugano S."/>
            <person name="Sakaizumi M."/>
            <person name="Narita T."/>
            <person name="Ohishi K."/>
            <person name="Haga S."/>
            <person name="Ohta F."/>
            <person name="Nomoto H."/>
            <person name="Nogata K."/>
            <person name="Morishita T."/>
            <person name="Endo T."/>
            <person name="Shin-I T."/>
            <person name="Takeda H."/>
            <person name="Morishita S."/>
            <person name="Kohara Y."/>
        </authorList>
    </citation>
    <scope>NUCLEOTIDE SEQUENCE [LARGE SCALE GENOMIC DNA]</scope>
    <source>
        <strain evidence="2 3">Hd-rR</strain>
    </source>
</reference>
<dbReference type="GeneTree" id="ENSGT00940000173326"/>
<accession>A0A3B3IHQ6</accession>
<evidence type="ECO:0000313" key="2">
    <source>
        <dbReference type="Ensembl" id="ENSORLP00000043605.1"/>
    </source>
</evidence>
<proteinExistence type="predicted"/>
<dbReference type="Proteomes" id="UP000001038">
    <property type="component" value="Chromosome 24"/>
</dbReference>
<dbReference type="GO" id="GO:0016459">
    <property type="term" value="C:myosin complex"/>
    <property type="evidence" value="ECO:0000318"/>
    <property type="project" value="GO_Central"/>
</dbReference>
<dbReference type="InParanoid" id="A0A3B3IHQ6"/>
<feature type="region of interest" description="Disordered" evidence="1">
    <location>
        <begin position="1"/>
        <end position="38"/>
    </location>
</feature>
<name>A0A3B3IHQ6_ORYLA</name>
<evidence type="ECO:0000256" key="1">
    <source>
        <dbReference type="SAM" id="MobiDB-lite"/>
    </source>
</evidence>
<dbReference type="GO" id="GO:0010507">
    <property type="term" value="P:negative regulation of autophagy"/>
    <property type="evidence" value="ECO:0000318"/>
    <property type="project" value="GO_Central"/>
</dbReference>
<dbReference type="PANTHER" id="PTHR32014">
    <property type="entry name" value="BCL-2-MODIFYING FACTOR"/>
    <property type="match status" value="1"/>
</dbReference>